<reference evidence="10 11" key="1">
    <citation type="submission" date="2020-07" db="EMBL/GenBank/DDBJ databases">
        <title>Comparative genomics of pyrophilous fungi reveals a link between fire events and developmental genes.</title>
        <authorList>
            <consortium name="DOE Joint Genome Institute"/>
            <person name="Steindorff A.S."/>
            <person name="Carver A."/>
            <person name="Calhoun S."/>
            <person name="Stillman K."/>
            <person name="Liu H."/>
            <person name="Lipzen A."/>
            <person name="Pangilinan J."/>
            <person name="Labutti K."/>
            <person name="Bruns T.D."/>
            <person name="Grigoriev I.V."/>
        </authorList>
    </citation>
    <scope>NUCLEOTIDE SEQUENCE [LARGE SCALE GENOMIC DNA]</scope>
    <source>
        <strain evidence="10 11">CBS 144469</strain>
    </source>
</reference>
<evidence type="ECO:0000256" key="3">
    <source>
        <dbReference type="ARBA" id="ARBA00018505"/>
    </source>
</evidence>
<dbReference type="OrthoDB" id="124855at2759"/>
<feature type="compositionally biased region" description="Low complexity" evidence="8">
    <location>
        <begin position="19"/>
        <end position="34"/>
    </location>
</feature>
<comment type="subcellular location">
    <subcellularLocation>
        <location evidence="1">Nucleus</location>
    </subcellularLocation>
</comment>
<keyword evidence="6" id="KW-0804">Transcription</keyword>
<dbReference type="Proteomes" id="UP000521943">
    <property type="component" value="Unassembled WGS sequence"/>
</dbReference>
<dbReference type="GO" id="GO:0035267">
    <property type="term" value="C:NuA4 histone acetyltransferase complex"/>
    <property type="evidence" value="ECO:0007669"/>
    <property type="project" value="TreeGrafter"/>
</dbReference>
<feature type="region of interest" description="Disordered" evidence="8">
    <location>
        <begin position="140"/>
        <end position="193"/>
    </location>
</feature>
<dbReference type="Pfam" id="PF05712">
    <property type="entry name" value="MRG"/>
    <property type="match status" value="1"/>
</dbReference>
<dbReference type="AlphaFoldDB" id="A0A8H6HMM1"/>
<dbReference type="EMBL" id="JACGCI010000070">
    <property type="protein sequence ID" value="KAF6748568.1"/>
    <property type="molecule type" value="Genomic_DNA"/>
</dbReference>
<evidence type="ECO:0000313" key="11">
    <source>
        <dbReference type="Proteomes" id="UP000521943"/>
    </source>
</evidence>
<keyword evidence="11" id="KW-1185">Reference proteome</keyword>
<evidence type="ECO:0000256" key="1">
    <source>
        <dbReference type="ARBA" id="ARBA00004123"/>
    </source>
</evidence>
<keyword evidence="7" id="KW-0539">Nucleus</keyword>
<dbReference type="SMART" id="SM00298">
    <property type="entry name" value="CHROMO"/>
    <property type="match status" value="1"/>
</dbReference>
<dbReference type="InterPro" id="IPR008676">
    <property type="entry name" value="MRG"/>
</dbReference>
<dbReference type="CDD" id="cd18983">
    <property type="entry name" value="CBD_MSL3_like"/>
    <property type="match status" value="1"/>
</dbReference>
<evidence type="ECO:0000256" key="8">
    <source>
        <dbReference type="SAM" id="MobiDB-lite"/>
    </source>
</evidence>
<evidence type="ECO:0000256" key="4">
    <source>
        <dbReference type="ARBA" id="ARBA00022853"/>
    </source>
</evidence>
<dbReference type="InterPro" id="IPR038217">
    <property type="entry name" value="MRG_C_sf"/>
</dbReference>
<dbReference type="PANTHER" id="PTHR10880:SF15">
    <property type="entry name" value="MSL COMPLEX SUBUNIT 3"/>
    <property type="match status" value="1"/>
</dbReference>
<dbReference type="Gene3D" id="1.10.274.30">
    <property type="entry name" value="MRG domain"/>
    <property type="match status" value="1"/>
</dbReference>
<accession>A0A8H6HMM1</accession>
<dbReference type="GO" id="GO:0032221">
    <property type="term" value="C:Rpd3S complex"/>
    <property type="evidence" value="ECO:0007669"/>
    <property type="project" value="TreeGrafter"/>
</dbReference>
<dbReference type="PROSITE" id="PS51640">
    <property type="entry name" value="MRG"/>
    <property type="match status" value="1"/>
</dbReference>
<name>A0A8H6HMM1_9AGAR</name>
<evidence type="ECO:0000313" key="10">
    <source>
        <dbReference type="EMBL" id="KAF6748568.1"/>
    </source>
</evidence>
<keyword evidence="5" id="KW-0805">Transcription regulation</keyword>
<evidence type="ECO:0000259" key="9">
    <source>
        <dbReference type="SMART" id="SM00298"/>
    </source>
</evidence>
<comment type="similarity">
    <text evidence="2">Belongs to the MRG family.</text>
</comment>
<feature type="compositionally biased region" description="Low complexity" evidence="8">
    <location>
        <begin position="140"/>
        <end position="149"/>
    </location>
</feature>
<feature type="compositionally biased region" description="Basic and acidic residues" evidence="8">
    <location>
        <begin position="173"/>
        <end position="193"/>
    </location>
</feature>
<proteinExistence type="inferred from homology"/>
<dbReference type="PIRSF" id="PIRSF038133">
    <property type="entry name" value="HAT_Nua4_EAF3/MRG15"/>
    <property type="match status" value="1"/>
</dbReference>
<dbReference type="Gene3D" id="2.30.30.140">
    <property type="match status" value="1"/>
</dbReference>
<feature type="region of interest" description="Disordered" evidence="8">
    <location>
        <begin position="1"/>
        <end position="41"/>
    </location>
</feature>
<keyword evidence="4" id="KW-0156">Chromatin regulator</keyword>
<dbReference type="InterPro" id="IPR053820">
    <property type="entry name" value="MSL3_chromo-like"/>
</dbReference>
<gene>
    <name evidence="10" type="ORF">DFP72DRAFT_916306</name>
</gene>
<dbReference type="InterPro" id="IPR000953">
    <property type="entry name" value="Chromo/chromo_shadow_dom"/>
</dbReference>
<organism evidence="10 11">
    <name type="scientific">Ephemerocybe angulata</name>
    <dbReference type="NCBI Taxonomy" id="980116"/>
    <lineage>
        <taxon>Eukaryota</taxon>
        <taxon>Fungi</taxon>
        <taxon>Dikarya</taxon>
        <taxon>Basidiomycota</taxon>
        <taxon>Agaricomycotina</taxon>
        <taxon>Agaricomycetes</taxon>
        <taxon>Agaricomycetidae</taxon>
        <taxon>Agaricales</taxon>
        <taxon>Agaricineae</taxon>
        <taxon>Psathyrellaceae</taxon>
        <taxon>Ephemerocybe</taxon>
    </lineage>
</organism>
<feature type="domain" description="Chromo" evidence="9">
    <location>
        <begin position="44"/>
        <end position="120"/>
    </location>
</feature>
<dbReference type="InterPro" id="IPR026541">
    <property type="entry name" value="MRG_dom"/>
</dbReference>
<dbReference type="SUPFAM" id="SSF54160">
    <property type="entry name" value="Chromo domain-like"/>
    <property type="match status" value="1"/>
</dbReference>
<dbReference type="GO" id="GO:0006338">
    <property type="term" value="P:chromatin remodeling"/>
    <property type="evidence" value="ECO:0007669"/>
    <property type="project" value="UniProtKB-ARBA"/>
</dbReference>
<dbReference type="Pfam" id="PF22732">
    <property type="entry name" value="MSL3_chromo-like"/>
    <property type="match status" value="1"/>
</dbReference>
<feature type="compositionally biased region" description="Gly residues" evidence="8">
    <location>
        <begin position="150"/>
        <end position="162"/>
    </location>
</feature>
<evidence type="ECO:0000256" key="5">
    <source>
        <dbReference type="ARBA" id="ARBA00023015"/>
    </source>
</evidence>
<protein>
    <recommendedName>
        <fullName evidence="3">Chromatin modification-related protein EAF3</fullName>
    </recommendedName>
</protein>
<evidence type="ECO:0000256" key="7">
    <source>
        <dbReference type="ARBA" id="ARBA00023242"/>
    </source>
</evidence>
<comment type="caution">
    <text evidence="10">The sequence shown here is derived from an EMBL/GenBank/DDBJ whole genome shotgun (WGS) entry which is preliminary data.</text>
</comment>
<sequence length="376" mass="41569">MSTTSSAPPSNTPNPPNLPSTGGANASAASGSGTKDSNGAPYPEYVLNERVLCYHGPLMYEAKVLKVQNMEEPSQLTGKTGMHYFVHYKGWKQTWDEWVHASRLLKHDDKGLELQKTLKAAHDHPPNLAAPGLASVAAGGPGKGAAAHSGGAGSKHGGGAAAGGTSASGRQTVRKDARGTKRSRDEDDAARKPEMKLIVPEMLKRQLVNDWEWVTKHCMTVPFPRNPTVVEILKQFAEYVVSENPSNLKDPNLLLPTITSGLQTYFDRAFGNNLLYRFERKQYSEARIKYVTGKHVQIGVTEKEMSEVFGAEHFLRMMVSLPGMIAQSTLDPESVALIKEYANELLQYMDRERERLFLTQEEYEYRGADYQNQARS</sequence>
<dbReference type="GO" id="GO:0006355">
    <property type="term" value="P:regulation of DNA-templated transcription"/>
    <property type="evidence" value="ECO:0007669"/>
    <property type="project" value="InterPro"/>
</dbReference>
<evidence type="ECO:0000256" key="6">
    <source>
        <dbReference type="ARBA" id="ARBA00023163"/>
    </source>
</evidence>
<dbReference type="PANTHER" id="PTHR10880">
    <property type="entry name" value="MORTALITY FACTOR 4-LIKE PROTEIN"/>
    <property type="match status" value="1"/>
</dbReference>
<evidence type="ECO:0000256" key="2">
    <source>
        <dbReference type="ARBA" id="ARBA00009093"/>
    </source>
</evidence>
<dbReference type="InterPro" id="IPR016197">
    <property type="entry name" value="Chromo-like_dom_sf"/>
</dbReference>